<gene>
    <name evidence="4" type="ORF">MNOR_LOCUS31532</name>
</gene>
<dbReference type="Gene3D" id="2.60.40.10">
    <property type="entry name" value="Immunoglobulins"/>
    <property type="match status" value="1"/>
</dbReference>
<keyword evidence="2" id="KW-1133">Transmembrane helix</keyword>
<proteinExistence type="predicted"/>
<evidence type="ECO:0000313" key="4">
    <source>
        <dbReference type="EMBL" id="CAL4155598.1"/>
    </source>
</evidence>
<feature type="compositionally biased region" description="Low complexity" evidence="1">
    <location>
        <begin position="1308"/>
        <end position="1329"/>
    </location>
</feature>
<keyword evidence="5" id="KW-1185">Reference proteome</keyword>
<evidence type="ECO:0000259" key="3">
    <source>
        <dbReference type="Pfam" id="PF08434"/>
    </source>
</evidence>
<comment type="caution">
    <text evidence="4">The sequence shown here is derived from an EMBL/GenBank/DDBJ whole genome shotgun (WGS) entry which is preliminary data.</text>
</comment>
<feature type="region of interest" description="Disordered" evidence="1">
    <location>
        <begin position="1232"/>
        <end position="1267"/>
    </location>
</feature>
<reference evidence="4 5" key="1">
    <citation type="submission" date="2024-05" db="EMBL/GenBank/DDBJ databases">
        <authorList>
            <person name="Wallberg A."/>
        </authorList>
    </citation>
    <scope>NUCLEOTIDE SEQUENCE [LARGE SCALE GENOMIC DNA]</scope>
</reference>
<feature type="transmembrane region" description="Helical" evidence="2">
    <location>
        <begin position="1141"/>
        <end position="1168"/>
    </location>
</feature>
<evidence type="ECO:0000256" key="1">
    <source>
        <dbReference type="SAM" id="MobiDB-lite"/>
    </source>
</evidence>
<accession>A0AAV2S0H7</accession>
<sequence>MELYLKLYMFSLKVMHKLCSSIRIINSLVCPFVPHMNYYHDGSINNHTRSSPVNKSGPKGQPRIYRRPKAAKGQPKIVGQIVQPQLTGYSQYLQGSTFFPWALYTGQNRSGLQNIYDFHPYGKFATSPKQWFLTIHGLHAAHILPIQKGHICLYRTLEDIKTIRTYSLEIIGRPKADNNQYYYLRLEKPYKTPPRLRGYLTKHIKGQATCCRAIVGTWNEENLSELCDPTEKETCMFQPAPDARANSSLLYRTDIKEMHGFCDDFTHDPDSPTPHNLLCGGKSVWEIIAIHPDFGTTKTQNEILNERFISEKFEKLPGLRGKENGETIERNDYKKDISTSNAQNKRKIIQHIPNSEFPNVIQKSTRTENVEIDISSLKNLEKSENRTLFRNISKLIESSSPINKNKHVSRKRREKEAFLTKIPQKSLVGPHINHSKGTFPLEGSKDELQGDIKPPDFIIGDIVWPFLSPEDLPNADNVIIGSSSVTNNSNNLSPPSPDVTFLSPAPNVVILALDLSHYAITMVDVDMLRGGILRWLWGLAGAAMQVAVVAVYNNDSFPISLGPLQDAPTTASDLEDMLALLPSQIEVDTGAYGGLFCLTCVIDQTTKMLQDEGLNPEVGVLLLAACQPDITPEEAATAATAAATSGLTIHILSLCPTNSLNLDLLAPAGGVWYLPGISGELHTASSGGSSSKIEQTVSETLISATRATLWVPGDHSLVRIAGVKSEIESNDVFKVGPYISVTNKINLGAAKQNLLIIMSLKHHAKVVEVLDAQGSEIDMIRDTNQRFWTIMDNNRGDITYTLKFLNSSVTFPLPINIDIYERKKEDEEDLQIKLFTNNERNAPLDPSSTPLIIWAEVKKGGLPIVGAEVMLNVAYLGQDKFSDMIIQLLDNGNAEPDVRSHDGVYSRYVTGFQVKGRYSLTATASDNHGAASVLLNGPNGDIPVTTGHFFISSPASSVIVSQVSSHDHLPPSRVTDLSVRFLEDTKTVNLTWTSPGGDLDYGRADFYELKMYTERSVFSSDRFDSSTISVYCIKGNLQTPAQNPSLYGTPEHCVTEIPFSNIRWYFGIRAVDASNNSGQVSNIVSVFIPELTTTQPPPSTSTSSSTVQTVLMVTFTTTQEPKKNKIENITSPGLEDTLSDWQIWMAASIAVGAVILLVLFMMICVCCYRRRDKSKDPDRPIYKIYVNNAYIQEEDGEIKVVSNGKLVDDKDSREVPPVQEWVNSLSKYASDGGVYTGDPDDSSPTQNDLGLLEERGPQSSVKYPSPVRFGVLTNGSIMRDIIASSSSTSSKPSDESTPEDFKYRDLSETNSSNSTSDGTASATSTTTNDLPPPLPLLTEGPPGIPLPHIRSVLPPIPPPKPKTMIPGPTIVSIHNDLNNEYTSDEDGGFRTRTIPGPGPRKYIPNHFSSFRYLPPPPEYGSSIQRGPIDYPLYHTVSRATGTLPHGTVRSVKKRRHISFV</sequence>
<feature type="region of interest" description="Disordered" evidence="1">
    <location>
        <begin position="1283"/>
        <end position="1355"/>
    </location>
</feature>
<dbReference type="EMBL" id="CAXKWB010040788">
    <property type="protein sequence ID" value="CAL4155598.1"/>
    <property type="molecule type" value="Genomic_DNA"/>
</dbReference>
<evidence type="ECO:0000313" key="5">
    <source>
        <dbReference type="Proteomes" id="UP001497623"/>
    </source>
</evidence>
<dbReference type="InterPro" id="IPR013783">
    <property type="entry name" value="Ig-like_fold"/>
</dbReference>
<organism evidence="4 5">
    <name type="scientific">Meganyctiphanes norvegica</name>
    <name type="common">Northern krill</name>
    <name type="synonym">Thysanopoda norvegica</name>
    <dbReference type="NCBI Taxonomy" id="48144"/>
    <lineage>
        <taxon>Eukaryota</taxon>
        <taxon>Metazoa</taxon>
        <taxon>Ecdysozoa</taxon>
        <taxon>Arthropoda</taxon>
        <taxon>Crustacea</taxon>
        <taxon>Multicrustacea</taxon>
        <taxon>Malacostraca</taxon>
        <taxon>Eumalacostraca</taxon>
        <taxon>Eucarida</taxon>
        <taxon>Euphausiacea</taxon>
        <taxon>Euphausiidae</taxon>
        <taxon>Meganyctiphanes</taxon>
    </lineage>
</organism>
<dbReference type="Proteomes" id="UP001497623">
    <property type="component" value="Unassembled WGS sequence"/>
</dbReference>
<dbReference type="InterPro" id="IPR013642">
    <property type="entry name" value="CLCA_N"/>
</dbReference>
<feature type="region of interest" description="Disordered" evidence="1">
    <location>
        <begin position="47"/>
        <end position="72"/>
    </location>
</feature>
<evidence type="ECO:0000256" key="2">
    <source>
        <dbReference type="SAM" id="Phobius"/>
    </source>
</evidence>
<keyword evidence="2" id="KW-0812">Transmembrane</keyword>
<feature type="non-terminal residue" evidence="4">
    <location>
        <position position="1460"/>
    </location>
</feature>
<protein>
    <recommendedName>
        <fullName evidence="3">Calcium-activated chloride channel N-terminal domain-containing protein</fullName>
    </recommendedName>
</protein>
<dbReference type="Pfam" id="PF08434">
    <property type="entry name" value="CLCA"/>
    <property type="match status" value="1"/>
</dbReference>
<name>A0AAV2S0H7_MEGNR</name>
<feature type="domain" description="Calcium-activated chloride channel N-terminal" evidence="3">
    <location>
        <begin position="231"/>
        <end position="298"/>
    </location>
</feature>
<keyword evidence="2" id="KW-0472">Membrane</keyword>